<evidence type="ECO:0000313" key="3">
    <source>
        <dbReference type="EMBL" id="SBR03944.1"/>
    </source>
</evidence>
<keyword evidence="2" id="KW-0067">ATP-binding</keyword>
<name>A0A1A8J2V1_NOTKU</name>
<accession>A0A1A8J2V1</accession>
<sequence length="86" mass="9239">STNAVWMCYSGNLVLLQECSNIFSKGGGEELAKLTGSVFLGSVPLDPLLSASLEEGKDFTQSFPDSTTFNSISRICQTLLKSLETD</sequence>
<evidence type="ECO:0000256" key="1">
    <source>
        <dbReference type="ARBA" id="ARBA00022741"/>
    </source>
</evidence>
<protein>
    <submittedName>
        <fullName evidence="3">Nucleotide binding protein 2 (MinD homolog)</fullName>
    </submittedName>
</protein>
<reference evidence="3" key="1">
    <citation type="submission" date="2016-05" db="EMBL/GenBank/DDBJ databases">
        <authorList>
            <person name="Lavstsen T."/>
            <person name="Jespersen J.S."/>
        </authorList>
    </citation>
    <scope>NUCLEOTIDE SEQUENCE</scope>
    <source>
        <tissue evidence="3">Brain</tissue>
    </source>
</reference>
<dbReference type="EMBL" id="HAED01017499">
    <property type="protein sequence ID" value="SBR03944.1"/>
    <property type="molecule type" value="Transcribed_RNA"/>
</dbReference>
<dbReference type="AlphaFoldDB" id="A0A1A8J2V1"/>
<feature type="non-terminal residue" evidence="3">
    <location>
        <position position="1"/>
    </location>
</feature>
<dbReference type="InterPro" id="IPR033756">
    <property type="entry name" value="YlxH/NBP35"/>
</dbReference>
<evidence type="ECO:0000256" key="2">
    <source>
        <dbReference type="ARBA" id="ARBA00022840"/>
    </source>
</evidence>
<keyword evidence="1" id="KW-0547">Nucleotide-binding</keyword>
<dbReference type="Gene3D" id="3.40.50.300">
    <property type="entry name" value="P-loop containing nucleotide triphosphate hydrolases"/>
    <property type="match status" value="1"/>
</dbReference>
<dbReference type="Pfam" id="PF10609">
    <property type="entry name" value="ParA"/>
    <property type="match status" value="1"/>
</dbReference>
<dbReference type="InterPro" id="IPR027417">
    <property type="entry name" value="P-loop_NTPase"/>
</dbReference>
<gene>
    <name evidence="3" type="primary">NUBP2</name>
</gene>
<proteinExistence type="predicted"/>
<dbReference type="GO" id="GO:0005524">
    <property type="term" value="F:ATP binding"/>
    <property type="evidence" value="ECO:0007669"/>
    <property type="project" value="UniProtKB-KW"/>
</dbReference>
<organism evidence="3">
    <name type="scientific">Nothobranchius kuhntae</name>
    <name type="common">Beira killifish</name>
    <dbReference type="NCBI Taxonomy" id="321403"/>
    <lineage>
        <taxon>Eukaryota</taxon>
        <taxon>Metazoa</taxon>
        <taxon>Chordata</taxon>
        <taxon>Craniata</taxon>
        <taxon>Vertebrata</taxon>
        <taxon>Euteleostomi</taxon>
        <taxon>Actinopterygii</taxon>
        <taxon>Neopterygii</taxon>
        <taxon>Teleostei</taxon>
        <taxon>Neoteleostei</taxon>
        <taxon>Acanthomorphata</taxon>
        <taxon>Ovalentaria</taxon>
        <taxon>Atherinomorphae</taxon>
        <taxon>Cyprinodontiformes</taxon>
        <taxon>Nothobranchiidae</taxon>
        <taxon>Nothobranchius</taxon>
    </lineage>
</organism>
<reference evidence="3" key="2">
    <citation type="submission" date="2016-06" db="EMBL/GenBank/DDBJ databases">
        <title>The genome of a short-lived fish provides insights into sex chromosome evolution and the genetic control of aging.</title>
        <authorList>
            <person name="Reichwald K."/>
            <person name="Felder M."/>
            <person name="Petzold A."/>
            <person name="Koch P."/>
            <person name="Groth M."/>
            <person name="Platzer M."/>
        </authorList>
    </citation>
    <scope>NUCLEOTIDE SEQUENCE</scope>
    <source>
        <tissue evidence="3">Brain</tissue>
    </source>
</reference>